<keyword evidence="1" id="KW-1133">Transmembrane helix</keyword>
<feature type="transmembrane region" description="Helical" evidence="1">
    <location>
        <begin position="159"/>
        <end position="179"/>
    </location>
</feature>
<sequence>MIKNSLYILIAGCSFGILSTIVKIEYGKGYTLGDVSGAQALFGAIILWLFFLLMYNKVIIDKSPRTAKEKFSVAKLLIAGAVSGLISICYYQSVRLIPASIAIILLMQYTWMSMLIEKIFFKSAINKKQIFCVALILIGTFLAAGLLKPQSTTYHLPTAGIIYGLLGGLFYAIFIIANGRVGNHYTSLKKSAIISIGMCIIVFIILPPTFIWNGSFGKVMEWGFPLALFGTVLPPILFAIAIPKIGIPLSSILSSIELPTAVTLAFFILKEDVDFIQVIGVLIILSSIVLINLKKKELVTADLHQAK</sequence>
<feature type="transmembrane region" description="Helical" evidence="1">
    <location>
        <begin position="7"/>
        <end position="24"/>
    </location>
</feature>
<keyword evidence="1" id="KW-0812">Transmembrane</keyword>
<dbReference type="EMBL" id="CP032489">
    <property type="protein sequence ID" value="AYD47184.1"/>
    <property type="molecule type" value="Genomic_DNA"/>
</dbReference>
<evidence type="ECO:0000313" key="4">
    <source>
        <dbReference type="Proteomes" id="UP000266118"/>
    </source>
</evidence>
<dbReference type="KEGG" id="ark:D6B99_05900"/>
<feature type="transmembrane region" description="Helical" evidence="1">
    <location>
        <begin position="191"/>
        <end position="210"/>
    </location>
</feature>
<dbReference type="GO" id="GO:0016020">
    <property type="term" value="C:membrane"/>
    <property type="evidence" value="ECO:0007669"/>
    <property type="project" value="InterPro"/>
</dbReference>
<feature type="transmembrane region" description="Helical" evidence="1">
    <location>
        <begin position="99"/>
        <end position="117"/>
    </location>
</feature>
<dbReference type="InterPro" id="IPR037185">
    <property type="entry name" value="EmrE-like"/>
</dbReference>
<accession>A0A386HPH4</accession>
<protein>
    <submittedName>
        <fullName evidence="3">EamA family transporter</fullName>
    </submittedName>
</protein>
<keyword evidence="1" id="KW-0472">Membrane</keyword>
<dbReference type="AlphaFoldDB" id="A0A386HPH4"/>
<feature type="transmembrane region" description="Helical" evidence="1">
    <location>
        <begin position="129"/>
        <end position="147"/>
    </location>
</feature>
<dbReference type="OrthoDB" id="3180815at2"/>
<dbReference type="Pfam" id="PF00892">
    <property type="entry name" value="EamA"/>
    <property type="match status" value="2"/>
</dbReference>
<name>A0A386HPH4_9BACT</name>
<feature type="transmembrane region" description="Helical" evidence="1">
    <location>
        <begin position="249"/>
        <end position="269"/>
    </location>
</feature>
<dbReference type="Proteomes" id="UP000266118">
    <property type="component" value="Chromosome"/>
</dbReference>
<proteinExistence type="predicted"/>
<dbReference type="InterPro" id="IPR000620">
    <property type="entry name" value="EamA_dom"/>
</dbReference>
<evidence type="ECO:0000313" key="3">
    <source>
        <dbReference type="EMBL" id="AYD47184.1"/>
    </source>
</evidence>
<feature type="domain" description="EamA" evidence="2">
    <location>
        <begin position="6"/>
        <end position="143"/>
    </location>
</feature>
<dbReference type="SUPFAM" id="SSF103481">
    <property type="entry name" value="Multidrug resistance efflux transporter EmrE"/>
    <property type="match status" value="2"/>
</dbReference>
<reference evidence="3 4" key="1">
    <citation type="submission" date="2018-09" db="EMBL/GenBank/DDBJ databases">
        <title>Arachidicoccus sp. nov., a bacterium isolated from soil.</title>
        <authorList>
            <person name="Weon H.-Y."/>
            <person name="Kwon S.-W."/>
            <person name="Lee S.A."/>
        </authorList>
    </citation>
    <scope>NUCLEOTIDE SEQUENCE [LARGE SCALE GENOMIC DNA]</scope>
    <source>
        <strain evidence="3 4">KIS59-12</strain>
    </source>
</reference>
<feature type="domain" description="EamA" evidence="2">
    <location>
        <begin position="159"/>
        <end position="292"/>
    </location>
</feature>
<feature type="transmembrane region" description="Helical" evidence="1">
    <location>
        <begin position="76"/>
        <end position="93"/>
    </location>
</feature>
<feature type="transmembrane region" description="Helical" evidence="1">
    <location>
        <begin position="222"/>
        <end position="242"/>
    </location>
</feature>
<evidence type="ECO:0000256" key="1">
    <source>
        <dbReference type="SAM" id="Phobius"/>
    </source>
</evidence>
<feature type="transmembrane region" description="Helical" evidence="1">
    <location>
        <begin position="36"/>
        <end position="55"/>
    </location>
</feature>
<dbReference type="PANTHER" id="PTHR22911">
    <property type="entry name" value="ACYL-MALONYL CONDENSING ENZYME-RELATED"/>
    <property type="match status" value="1"/>
</dbReference>
<dbReference type="PANTHER" id="PTHR22911:SF137">
    <property type="entry name" value="SOLUTE CARRIER FAMILY 35 MEMBER G2-RELATED"/>
    <property type="match status" value="1"/>
</dbReference>
<dbReference type="RefSeq" id="WP_119986025.1">
    <property type="nucleotide sequence ID" value="NZ_CP032489.1"/>
</dbReference>
<evidence type="ECO:0000259" key="2">
    <source>
        <dbReference type="Pfam" id="PF00892"/>
    </source>
</evidence>
<gene>
    <name evidence="3" type="ORF">D6B99_05900</name>
</gene>
<feature type="transmembrane region" description="Helical" evidence="1">
    <location>
        <begin position="275"/>
        <end position="293"/>
    </location>
</feature>
<organism evidence="3 4">
    <name type="scientific">Arachidicoccus soli</name>
    <dbReference type="NCBI Taxonomy" id="2341117"/>
    <lineage>
        <taxon>Bacteria</taxon>
        <taxon>Pseudomonadati</taxon>
        <taxon>Bacteroidota</taxon>
        <taxon>Chitinophagia</taxon>
        <taxon>Chitinophagales</taxon>
        <taxon>Chitinophagaceae</taxon>
        <taxon>Arachidicoccus</taxon>
    </lineage>
</organism>
<keyword evidence="4" id="KW-1185">Reference proteome</keyword>